<dbReference type="Proteomes" id="UP000070326">
    <property type="component" value="Unassembled WGS sequence"/>
</dbReference>
<sequence length="149" mass="17151">MQLLVDIFPRRLGSHETDWFDITKQQKKGVCIMNMADRIQYLRKTKGISQEELAGKIGVSRQAVSKWESEQSLPDLEKIITMSDYFGVTTDYILKGIEPVVDKEQKSSELKSKILYIASTVFVWIGLFSAFAGWYERQTMDTLWGSMII</sequence>
<proteinExistence type="predicted"/>
<protein>
    <submittedName>
        <fullName evidence="4">DNA-binding helix-turn-helix protein</fullName>
    </submittedName>
</protein>
<dbReference type="STRING" id="1261.HMPREF3195_01944"/>
<dbReference type="PROSITE" id="PS50943">
    <property type="entry name" value="HTH_CROC1"/>
    <property type="match status" value="1"/>
</dbReference>
<keyword evidence="2" id="KW-0472">Membrane</keyword>
<dbReference type="InterPro" id="IPR010982">
    <property type="entry name" value="Lambda_DNA-bd_dom_sf"/>
</dbReference>
<dbReference type="Pfam" id="PF01381">
    <property type="entry name" value="HTH_3"/>
    <property type="match status" value="1"/>
</dbReference>
<dbReference type="SMART" id="SM00530">
    <property type="entry name" value="HTH_XRE"/>
    <property type="match status" value="1"/>
</dbReference>
<comment type="caution">
    <text evidence="4">The sequence shown here is derived from an EMBL/GenBank/DDBJ whole genome shotgun (WGS) entry which is preliminary data.</text>
</comment>
<name>A0A135YL25_9FIRM</name>
<evidence type="ECO:0000313" key="4">
    <source>
        <dbReference type="EMBL" id="KXI10088.1"/>
    </source>
</evidence>
<organism evidence="4 5">
    <name type="scientific">Peptostreptococcus anaerobius</name>
    <dbReference type="NCBI Taxonomy" id="1261"/>
    <lineage>
        <taxon>Bacteria</taxon>
        <taxon>Bacillati</taxon>
        <taxon>Bacillota</taxon>
        <taxon>Clostridia</taxon>
        <taxon>Peptostreptococcales</taxon>
        <taxon>Peptostreptococcaceae</taxon>
        <taxon>Peptostreptococcus</taxon>
    </lineage>
</organism>
<reference evidence="4 5" key="1">
    <citation type="submission" date="2016-02" db="EMBL/GenBank/DDBJ databases">
        <authorList>
            <person name="Wen L."/>
            <person name="He K."/>
            <person name="Yang H."/>
        </authorList>
    </citation>
    <scope>NUCLEOTIDE SEQUENCE [LARGE SCALE GENOMIC DNA]</scope>
    <source>
        <strain evidence="4 5">MJR8628A</strain>
    </source>
</reference>
<dbReference type="PANTHER" id="PTHR46558:SF11">
    <property type="entry name" value="HTH-TYPE TRANSCRIPTIONAL REGULATOR XRE"/>
    <property type="match status" value="1"/>
</dbReference>
<gene>
    <name evidence="4" type="ORF">HMPREF3195_01944</name>
</gene>
<dbReference type="GO" id="GO:0003677">
    <property type="term" value="F:DNA binding"/>
    <property type="evidence" value="ECO:0007669"/>
    <property type="project" value="UniProtKB-KW"/>
</dbReference>
<keyword evidence="2" id="KW-0812">Transmembrane</keyword>
<dbReference type="PATRIC" id="fig|1261.3.peg.1856"/>
<evidence type="ECO:0000256" key="2">
    <source>
        <dbReference type="SAM" id="Phobius"/>
    </source>
</evidence>
<dbReference type="InterPro" id="IPR001387">
    <property type="entry name" value="Cro/C1-type_HTH"/>
</dbReference>
<dbReference type="Gene3D" id="1.10.260.40">
    <property type="entry name" value="lambda repressor-like DNA-binding domains"/>
    <property type="match status" value="1"/>
</dbReference>
<evidence type="ECO:0000259" key="3">
    <source>
        <dbReference type="PROSITE" id="PS50943"/>
    </source>
</evidence>
<feature type="transmembrane region" description="Helical" evidence="2">
    <location>
        <begin position="114"/>
        <end position="135"/>
    </location>
</feature>
<feature type="domain" description="HTH cro/C1-type" evidence="3">
    <location>
        <begin position="39"/>
        <end position="93"/>
    </location>
</feature>
<keyword evidence="1 4" id="KW-0238">DNA-binding</keyword>
<evidence type="ECO:0000313" key="5">
    <source>
        <dbReference type="Proteomes" id="UP000070326"/>
    </source>
</evidence>
<keyword evidence="2" id="KW-1133">Transmembrane helix</keyword>
<dbReference type="EMBL" id="LSQZ01000105">
    <property type="protein sequence ID" value="KXI10088.1"/>
    <property type="molecule type" value="Genomic_DNA"/>
</dbReference>
<dbReference type="SUPFAM" id="SSF47413">
    <property type="entry name" value="lambda repressor-like DNA-binding domains"/>
    <property type="match status" value="1"/>
</dbReference>
<dbReference type="CDD" id="cd00093">
    <property type="entry name" value="HTH_XRE"/>
    <property type="match status" value="1"/>
</dbReference>
<evidence type="ECO:0000256" key="1">
    <source>
        <dbReference type="ARBA" id="ARBA00023125"/>
    </source>
</evidence>
<accession>A0A135YL25</accession>
<dbReference type="AlphaFoldDB" id="A0A135YL25"/>
<dbReference type="PANTHER" id="PTHR46558">
    <property type="entry name" value="TRACRIPTIONAL REGULATORY PROTEIN-RELATED-RELATED"/>
    <property type="match status" value="1"/>
</dbReference>